<dbReference type="InterPro" id="IPR036388">
    <property type="entry name" value="WH-like_DNA-bd_sf"/>
</dbReference>
<keyword evidence="2" id="KW-0808">Transferase</keyword>
<evidence type="ECO:0000256" key="2">
    <source>
        <dbReference type="ARBA" id="ARBA00022679"/>
    </source>
</evidence>
<feature type="domain" description="O-methyltransferase C-terminal" evidence="5">
    <location>
        <begin position="108"/>
        <end position="315"/>
    </location>
</feature>
<dbReference type="Pfam" id="PF08100">
    <property type="entry name" value="Dimerisation"/>
    <property type="match status" value="1"/>
</dbReference>
<dbReference type="InterPro" id="IPR001077">
    <property type="entry name" value="COMT_C"/>
</dbReference>
<evidence type="ECO:0000259" key="5">
    <source>
        <dbReference type="Pfam" id="PF00891"/>
    </source>
</evidence>
<dbReference type="Gene3D" id="1.10.287.1350">
    <property type="match status" value="1"/>
</dbReference>
<dbReference type="PROSITE" id="PS51683">
    <property type="entry name" value="SAM_OMT_II"/>
    <property type="match status" value="1"/>
</dbReference>
<dbReference type="AlphaFoldDB" id="A0A0K9XM63"/>
<evidence type="ECO:0000259" key="6">
    <source>
        <dbReference type="Pfam" id="PF08100"/>
    </source>
</evidence>
<protein>
    <submittedName>
        <fullName evidence="7">Uncharacterized protein</fullName>
    </submittedName>
</protein>
<dbReference type="PANTHER" id="PTHR43712">
    <property type="entry name" value="PUTATIVE (AFU_ORTHOLOGUE AFUA_4G14580)-RELATED"/>
    <property type="match status" value="1"/>
</dbReference>
<dbReference type="PATRIC" id="fig|1678637.3.peg.368"/>
<evidence type="ECO:0000256" key="4">
    <source>
        <dbReference type="PIRSR" id="PIRSR005739-1"/>
    </source>
</evidence>
<dbReference type="CDD" id="cd02440">
    <property type="entry name" value="AdoMet_MTases"/>
    <property type="match status" value="1"/>
</dbReference>
<dbReference type="STRING" id="1678637.AC230_01725"/>
<dbReference type="GO" id="GO:0032259">
    <property type="term" value="P:methylation"/>
    <property type="evidence" value="ECO:0007669"/>
    <property type="project" value="UniProtKB-KW"/>
</dbReference>
<dbReference type="SUPFAM" id="SSF46785">
    <property type="entry name" value="Winged helix' DNA-binding domain"/>
    <property type="match status" value="1"/>
</dbReference>
<dbReference type="GO" id="GO:0046983">
    <property type="term" value="F:protein dimerization activity"/>
    <property type="evidence" value="ECO:0007669"/>
    <property type="project" value="InterPro"/>
</dbReference>
<dbReference type="Proteomes" id="UP000037288">
    <property type="component" value="Unassembled WGS sequence"/>
</dbReference>
<accession>A0A0K9XM63</accession>
<feature type="domain" description="O-methyltransferase dimerisation" evidence="6">
    <location>
        <begin position="18"/>
        <end position="80"/>
    </location>
</feature>
<dbReference type="Pfam" id="PF00891">
    <property type="entry name" value="Methyltransf_2"/>
    <property type="match status" value="1"/>
</dbReference>
<proteinExistence type="predicted"/>
<dbReference type="InterPro" id="IPR012967">
    <property type="entry name" value="COMT_dimerisation"/>
</dbReference>
<evidence type="ECO:0000313" key="8">
    <source>
        <dbReference type="Proteomes" id="UP000037288"/>
    </source>
</evidence>
<comment type="caution">
    <text evidence="7">The sequence shown here is derived from an EMBL/GenBank/DDBJ whole genome shotgun (WGS) entry which is preliminary data.</text>
</comment>
<dbReference type="GO" id="GO:0008171">
    <property type="term" value="F:O-methyltransferase activity"/>
    <property type="evidence" value="ECO:0007669"/>
    <property type="project" value="InterPro"/>
</dbReference>
<organism evidence="7 8">
    <name type="scientific">Streptomyces caatingaensis</name>
    <dbReference type="NCBI Taxonomy" id="1678637"/>
    <lineage>
        <taxon>Bacteria</taxon>
        <taxon>Bacillati</taxon>
        <taxon>Actinomycetota</taxon>
        <taxon>Actinomycetes</taxon>
        <taxon>Kitasatosporales</taxon>
        <taxon>Streptomycetaceae</taxon>
        <taxon>Streptomyces</taxon>
    </lineage>
</organism>
<evidence type="ECO:0000256" key="1">
    <source>
        <dbReference type="ARBA" id="ARBA00022603"/>
    </source>
</evidence>
<sequence length="335" mass="36876">MHEQQLLLLAGSGRLARIVHALVELGVADRLAGGPRTVAALADETGAHELSLYRILRSAAAVGVFAEGPVRTFSHTPLSEGLRSDNPDGVLPLVKYNNMALTWQPYEKILHSVRTGEPAFGQAFGMPFFDYLESTPEAGEFFERFMAHWSRRLVGTGLAEKGMERFSRVADLGGGDGWFLAQMLRRNPRATGVLMDLPRVTSSSGPVLAEAGVSDRVTVVPGDFFTDPIPTGCDAYFFKGVLHNWSDDRTRAVLHKVRRTIGDGDARVLIFDQVMAPQNEWDHAKLLDIDMLVLFGGRERTLAEWRELFAETGFELANEPGLSWTTLELRPVAAG</sequence>
<keyword evidence="8" id="KW-1185">Reference proteome</keyword>
<dbReference type="Gene3D" id="1.10.10.10">
    <property type="entry name" value="Winged helix-like DNA-binding domain superfamily/Winged helix DNA-binding domain"/>
    <property type="match status" value="1"/>
</dbReference>
<dbReference type="PIRSF" id="PIRSF005739">
    <property type="entry name" value="O-mtase"/>
    <property type="match status" value="1"/>
</dbReference>
<evidence type="ECO:0000313" key="7">
    <source>
        <dbReference type="EMBL" id="KNB54176.1"/>
    </source>
</evidence>
<name>A0A0K9XM63_9ACTN</name>
<dbReference type="Gene3D" id="3.40.50.150">
    <property type="entry name" value="Vaccinia Virus protein VP39"/>
    <property type="match status" value="1"/>
</dbReference>
<reference evidence="8" key="1">
    <citation type="submission" date="2015-07" db="EMBL/GenBank/DDBJ databases">
        <title>Draft genome sequence of Streptomyces sp. CMAA 1322, a bacterium isolated from Caatinga biome, from dry forest semiarid of Brazil.</title>
        <authorList>
            <person name="Santos S.N."/>
            <person name="Gacesa R."/>
            <person name="Taketani R.G."/>
            <person name="Long P.F."/>
            <person name="Melo I.S."/>
        </authorList>
    </citation>
    <scope>NUCLEOTIDE SEQUENCE [LARGE SCALE GENOMIC DNA]</scope>
    <source>
        <strain evidence="8">CMAA 1322</strain>
    </source>
</reference>
<dbReference type="InterPro" id="IPR029063">
    <property type="entry name" value="SAM-dependent_MTases_sf"/>
</dbReference>
<dbReference type="InterPro" id="IPR036390">
    <property type="entry name" value="WH_DNA-bd_sf"/>
</dbReference>
<dbReference type="InterPro" id="IPR016461">
    <property type="entry name" value="COMT-like"/>
</dbReference>
<evidence type="ECO:0000256" key="3">
    <source>
        <dbReference type="ARBA" id="ARBA00022691"/>
    </source>
</evidence>
<keyword evidence="3" id="KW-0949">S-adenosyl-L-methionine</keyword>
<dbReference type="EMBL" id="LFXA01000002">
    <property type="protein sequence ID" value="KNB54176.1"/>
    <property type="molecule type" value="Genomic_DNA"/>
</dbReference>
<keyword evidence="1" id="KW-0489">Methyltransferase</keyword>
<dbReference type="SUPFAM" id="SSF53335">
    <property type="entry name" value="S-adenosyl-L-methionine-dependent methyltransferases"/>
    <property type="match status" value="1"/>
</dbReference>
<feature type="active site" description="Proton acceptor" evidence="4">
    <location>
        <position position="243"/>
    </location>
</feature>
<dbReference type="PANTHER" id="PTHR43712:SF2">
    <property type="entry name" value="O-METHYLTRANSFERASE CICE"/>
    <property type="match status" value="1"/>
</dbReference>
<gene>
    <name evidence="7" type="ORF">AC230_01725</name>
</gene>